<dbReference type="InterPro" id="IPR011335">
    <property type="entry name" value="Restrct_endonuc-II-like"/>
</dbReference>
<dbReference type="EMBL" id="JAAGMP010000313">
    <property type="protein sequence ID" value="NEC17888.1"/>
    <property type="molecule type" value="Genomic_DNA"/>
</dbReference>
<evidence type="ECO:0000259" key="4">
    <source>
        <dbReference type="Pfam" id="PF12705"/>
    </source>
</evidence>
<keyword evidence="2" id="KW-0378">Hydrolase</keyword>
<organism evidence="5 6">
    <name type="scientific">Streptomyces parvus</name>
    <dbReference type="NCBI Taxonomy" id="66428"/>
    <lineage>
        <taxon>Bacteria</taxon>
        <taxon>Bacillati</taxon>
        <taxon>Actinomycetota</taxon>
        <taxon>Actinomycetes</taxon>
        <taxon>Kitasatosporales</taxon>
        <taxon>Streptomycetaceae</taxon>
        <taxon>Streptomyces</taxon>
    </lineage>
</organism>
<evidence type="ECO:0000256" key="2">
    <source>
        <dbReference type="ARBA" id="ARBA00022806"/>
    </source>
</evidence>
<gene>
    <name evidence="5" type="ORF">G3I50_06375</name>
</gene>
<dbReference type="AlphaFoldDB" id="A0A7K3RRS3"/>
<dbReference type="InterPro" id="IPR011604">
    <property type="entry name" value="PDDEXK-like_dom_sf"/>
</dbReference>
<sequence>REVVIPAALSATQLLRLAEDPDAFAQELARPMPRPPQPAARRGTRFHAWVESRYEELPLPMLGPDELPGGDESDAEIADERDLAELKEAFERTAYARRTPYRVETPFQITLAGRVIRGRIDAVYRTGDTYEIVDWKTTRHRTADPLQLAVYRLAWAELHDLPLDAVTATFLYVRTGETVHPQGLPGRAELERILLDEPDPDGG</sequence>
<dbReference type="Pfam" id="PF12705">
    <property type="entry name" value="PDDEXK_1"/>
    <property type="match status" value="1"/>
</dbReference>
<proteinExistence type="predicted"/>
<comment type="caution">
    <text evidence="5">The sequence shown here is derived from an EMBL/GenBank/DDBJ whole genome shotgun (WGS) entry which is preliminary data.</text>
</comment>
<accession>A0A7K3RRS3</accession>
<keyword evidence="3" id="KW-0234">DNA repair</keyword>
<dbReference type="Gene3D" id="3.90.320.10">
    <property type="match status" value="1"/>
</dbReference>
<evidence type="ECO:0000313" key="5">
    <source>
        <dbReference type="EMBL" id="NEC17888.1"/>
    </source>
</evidence>
<protein>
    <submittedName>
        <fullName evidence="5">PD-(D/E)XK nuclease family protein</fullName>
    </submittedName>
</protein>
<feature type="domain" description="PD-(D/E)XK endonuclease-like" evidence="4">
    <location>
        <begin position="9"/>
        <end position="175"/>
    </location>
</feature>
<keyword evidence="2" id="KW-0347">Helicase</keyword>
<dbReference type="RefSeq" id="WP_164200500.1">
    <property type="nucleotide sequence ID" value="NZ_JAAGMP010000313.1"/>
</dbReference>
<dbReference type="GO" id="GO:0004386">
    <property type="term" value="F:helicase activity"/>
    <property type="evidence" value="ECO:0007669"/>
    <property type="project" value="UniProtKB-KW"/>
</dbReference>
<dbReference type="SUPFAM" id="SSF52980">
    <property type="entry name" value="Restriction endonuclease-like"/>
    <property type="match status" value="1"/>
</dbReference>
<keyword evidence="1" id="KW-0227">DNA damage</keyword>
<reference evidence="5 6" key="1">
    <citation type="submission" date="2020-01" db="EMBL/GenBank/DDBJ databases">
        <title>Insect and environment-associated Actinomycetes.</title>
        <authorList>
            <person name="Currrie C."/>
            <person name="Chevrette M."/>
            <person name="Carlson C."/>
            <person name="Stubbendieck R."/>
            <person name="Wendt-Pienkowski E."/>
        </authorList>
    </citation>
    <scope>NUCLEOTIDE SEQUENCE [LARGE SCALE GENOMIC DNA]</scope>
    <source>
        <strain evidence="5 6">SID7590</strain>
    </source>
</reference>
<evidence type="ECO:0000256" key="1">
    <source>
        <dbReference type="ARBA" id="ARBA00022763"/>
    </source>
</evidence>
<evidence type="ECO:0000256" key="3">
    <source>
        <dbReference type="ARBA" id="ARBA00023204"/>
    </source>
</evidence>
<feature type="non-terminal residue" evidence="5">
    <location>
        <position position="1"/>
    </location>
</feature>
<keyword evidence="2" id="KW-0067">ATP-binding</keyword>
<dbReference type="InterPro" id="IPR038726">
    <property type="entry name" value="PDDEXK_AddAB-type"/>
</dbReference>
<dbReference type="GO" id="GO:0006281">
    <property type="term" value="P:DNA repair"/>
    <property type="evidence" value="ECO:0007669"/>
    <property type="project" value="UniProtKB-KW"/>
</dbReference>
<keyword evidence="2" id="KW-0547">Nucleotide-binding</keyword>
<dbReference type="Proteomes" id="UP000469670">
    <property type="component" value="Unassembled WGS sequence"/>
</dbReference>
<name>A0A7K3RRS3_9ACTN</name>
<evidence type="ECO:0000313" key="6">
    <source>
        <dbReference type="Proteomes" id="UP000469670"/>
    </source>
</evidence>